<protein>
    <recommendedName>
        <fullName evidence="4">PH domain-containing protein</fullName>
    </recommendedName>
</protein>
<sequence>MTGDRPAAGDLTDQRVPGRVTVGTITRIGVVRQEPPMRRSTTLAAWGCAALTVAEVAFSPVVGGVSLLAKAIVVITVVTAVTFALHRWVPRPGVIDVQPFWVKDVTGTEHPCRVSGSLPHGLPAEGTGVEVYGRADKSGSVLVRELITDDGQACRPRLPLPHRIARGAQVLNVVLWALAALTVAWLMVFSR</sequence>
<proteinExistence type="predicted"/>
<comment type="caution">
    <text evidence="2">The sequence shown here is derived from an EMBL/GenBank/DDBJ whole genome shotgun (WGS) entry which is preliminary data.</text>
</comment>
<feature type="transmembrane region" description="Helical" evidence="1">
    <location>
        <begin position="67"/>
        <end position="85"/>
    </location>
</feature>
<dbReference type="Proteomes" id="UP001515943">
    <property type="component" value="Unassembled WGS sequence"/>
</dbReference>
<organism evidence="2 3">
    <name type="scientific">Lentzea indica</name>
    <dbReference type="NCBI Taxonomy" id="2604800"/>
    <lineage>
        <taxon>Bacteria</taxon>
        <taxon>Bacillati</taxon>
        <taxon>Actinomycetota</taxon>
        <taxon>Actinomycetes</taxon>
        <taxon>Pseudonocardiales</taxon>
        <taxon>Pseudonocardiaceae</taxon>
        <taxon>Lentzea</taxon>
    </lineage>
</organism>
<dbReference type="EMBL" id="VSRL01000047">
    <property type="protein sequence ID" value="NKE58151.1"/>
    <property type="molecule type" value="Genomic_DNA"/>
</dbReference>
<feature type="transmembrane region" description="Helical" evidence="1">
    <location>
        <begin position="170"/>
        <end position="188"/>
    </location>
</feature>
<name>A0ABX1FHE3_9PSEU</name>
<keyword evidence="3" id="KW-1185">Reference proteome</keyword>
<keyword evidence="1" id="KW-0812">Transmembrane</keyword>
<keyword evidence="1" id="KW-0472">Membrane</keyword>
<gene>
    <name evidence="2" type="ORF">FXN61_15485</name>
</gene>
<evidence type="ECO:0008006" key="4">
    <source>
        <dbReference type="Google" id="ProtNLM"/>
    </source>
</evidence>
<keyword evidence="1" id="KW-1133">Transmembrane helix</keyword>
<dbReference type="RefSeq" id="WP_167974598.1">
    <property type="nucleotide sequence ID" value="NZ_VSRL01000047.1"/>
</dbReference>
<accession>A0ABX1FHE3</accession>
<reference evidence="2 3" key="1">
    <citation type="submission" date="2019-08" db="EMBL/GenBank/DDBJ databases">
        <title>Lentzea from Indian Himalayas.</title>
        <authorList>
            <person name="Mandal S."/>
            <person name="Mallick Gupta A."/>
            <person name="Maiti P.K."/>
            <person name="Sarkar J."/>
            <person name="Mandal S."/>
        </authorList>
    </citation>
    <scope>NUCLEOTIDE SEQUENCE [LARGE SCALE GENOMIC DNA]</scope>
    <source>
        <strain evidence="2 3">PSKA42</strain>
    </source>
</reference>
<evidence type="ECO:0000313" key="3">
    <source>
        <dbReference type="Proteomes" id="UP001515943"/>
    </source>
</evidence>
<evidence type="ECO:0000256" key="1">
    <source>
        <dbReference type="SAM" id="Phobius"/>
    </source>
</evidence>
<evidence type="ECO:0000313" key="2">
    <source>
        <dbReference type="EMBL" id="NKE58151.1"/>
    </source>
</evidence>